<feature type="region of interest" description="Disordered" evidence="1">
    <location>
        <begin position="110"/>
        <end position="160"/>
    </location>
</feature>
<proteinExistence type="predicted"/>
<accession>A0AAD7XKX2</accession>
<reference evidence="2" key="1">
    <citation type="submission" date="2023-01" db="EMBL/GenBank/DDBJ databases">
        <title>Metagenome sequencing of chrysophaentin producing Chrysophaeum taylorii.</title>
        <authorList>
            <person name="Davison J."/>
            <person name="Bewley C."/>
        </authorList>
    </citation>
    <scope>NUCLEOTIDE SEQUENCE</scope>
    <source>
        <strain evidence="2">NIES-1699</strain>
    </source>
</reference>
<keyword evidence="3" id="KW-1185">Reference proteome</keyword>
<protein>
    <submittedName>
        <fullName evidence="2">Uncharacterized protein</fullName>
    </submittedName>
</protein>
<sequence length="160" mass="17585">MKDAVNAQAAAFVESRELEDKLAVLRGLSELSDLMDFQRSVELLSGTADDLALIGSYRDFARNDDPRLRRTDSEIYWHRNTGENDFECGRVVMDHQRCEAADDAEYWDEVTSANNPDGYAAGGEDQIPASAPPLEPPPREPGSSSYWDELADSANTAAAA</sequence>
<evidence type="ECO:0000256" key="1">
    <source>
        <dbReference type="SAM" id="MobiDB-lite"/>
    </source>
</evidence>
<dbReference type="AlphaFoldDB" id="A0AAD7XKX2"/>
<evidence type="ECO:0000313" key="3">
    <source>
        <dbReference type="Proteomes" id="UP001230188"/>
    </source>
</evidence>
<gene>
    <name evidence="2" type="ORF">CTAYLR_005123</name>
</gene>
<name>A0AAD7XKX2_9STRA</name>
<dbReference type="Proteomes" id="UP001230188">
    <property type="component" value="Unassembled WGS sequence"/>
</dbReference>
<organism evidence="2 3">
    <name type="scientific">Chrysophaeum taylorii</name>
    <dbReference type="NCBI Taxonomy" id="2483200"/>
    <lineage>
        <taxon>Eukaryota</taxon>
        <taxon>Sar</taxon>
        <taxon>Stramenopiles</taxon>
        <taxon>Ochrophyta</taxon>
        <taxon>Pelagophyceae</taxon>
        <taxon>Pelagomonadales</taxon>
        <taxon>Pelagomonadaceae</taxon>
        <taxon>Chrysophaeum</taxon>
    </lineage>
</organism>
<dbReference type="EMBL" id="JAQMWT010000350">
    <property type="protein sequence ID" value="KAJ8603508.1"/>
    <property type="molecule type" value="Genomic_DNA"/>
</dbReference>
<comment type="caution">
    <text evidence="2">The sequence shown here is derived from an EMBL/GenBank/DDBJ whole genome shotgun (WGS) entry which is preliminary data.</text>
</comment>
<feature type="compositionally biased region" description="Pro residues" evidence="1">
    <location>
        <begin position="130"/>
        <end position="140"/>
    </location>
</feature>
<evidence type="ECO:0000313" key="2">
    <source>
        <dbReference type="EMBL" id="KAJ8603508.1"/>
    </source>
</evidence>